<dbReference type="PANTHER" id="PTHR43976:SF16">
    <property type="entry name" value="SHORT-CHAIN DEHYDROGENASE_REDUCTASE FAMILY PROTEIN"/>
    <property type="match status" value="1"/>
</dbReference>
<evidence type="ECO:0000256" key="1">
    <source>
        <dbReference type="ARBA" id="ARBA00006484"/>
    </source>
</evidence>
<evidence type="ECO:0000313" key="5">
    <source>
        <dbReference type="Proteomes" id="UP000807469"/>
    </source>
</evidence>
<dbReference type="OrthoDB" id="1274115at2759"/>
<keyword evidence="2" id="KW-0560">Oxidoreductase</keyword>
<gene>
    <name evidence="4" type="ORF">BDN70DRAFT_887508</name>
</gene>
<dbReference type="InterPro" id="IPR002347">
    <property type="entry name" value="SDR_fam"/>
</dbReference>
<dbReference type="PRINTS" id="PR00081">
    <property type="entry name" value="GDHRDH"/>
</dbReference>
<dbReference type="Proteomes" id="UP000807469">
    <property type="component" value="Unassembled WGS sequence"/>
</dbReference>
<dbReference type="AlphaFoldDB" id="A0A9P5YMN3"/>
<name>A0A9P5YMN3_9AGAR</name>
<evidence type="ECO:0000313" key="4">
    <source>
        <dbReference type="EMBL" id="KAF9471972.1"/>
    </source>
</evidence>
<comment type="caution">
    <text evidence="4">The sequence shown here is derived from an EMBL/GenBank/DDBJ whole genome shotgun (WGS) entry which is preliminary data.</text>
</comment>
<dbReference type="GO" id="GO:0016491">
    <property type="term" value="F:oxidoreductase activity"/>
    <property type="evidence" value="ECO:0007669"/>
    <property type="project" value="UniProtKB-KW"/>
</dbReference>
<dbReference type="Gene3D" id="3.40.50.720">
    <property type="entry name" value="NAD(P)-binding Rossmann-like Domain"/>
    <property type="match status" value="1"/>
</dbReference>
<dbReference type="CDD" id="cd05374">
    <property type="entry name" value="17beta-HSD-like_SDR_c"/>
    <property type="match status" value="1"/>
</dbReference>
<dbReference type="SUPFAM" id="SSF51735">
    <property type="entry name" value="NAD(P)-binding Rossmann-fold domains"/>
    <property type="match status" value="1"/>
</dbReference>
<dbReference type="EMBL" id="MU155595">
    <property type="protein sequence ID" value="KAF9471972.1"/>
    <property type="molecule type" value="Genomic_DNA"/>
</dbReference>
<protein>
    <submittedName>
        <fullName evidence="4">NAD(P)-binding protein</fullName>
    </submittedName>
</protein>
<dbReference type="PANTHER" id="PTHR43976">
    <property type="entry name" value="SHORT CHAIN DEHYDROGENASE"/>
    <property type="match status" value="1"/>
</dbReference>
<dbReference type="InterPro" id="IPR036291">
    <property type="entry name" value="NAD(P)-bd_dom_sf"/>
</dbReference>
<dbReference type="Pfam" id="PF00106">
    <property type="entry name" value="adh_short"/>
    <property type="match status" value="1"/>
</dbReference>
<keyword evidence="5" id="KW-1185">Reference proteome</keyword>
<sequence>MADSSRVWLITGTSSGFGKRIAKVALERGDRVIATARSIEKLQELEEGLSPEHRQRFRKAALDVTEGEDAIKAKVDAMATFWGGIDILINNAGFGLVGLIEEGGTKQLRRQFETNVFGVMDVTAAALPHLRESKDAAVVVVGSRSVWIPELVGIGPYAASKAAVHAITENLSSELAPFNIKVCLVQPGGFRTEGIYGQPYFTGNPIPAYDTLREASIKRFAGVPGSEKGDPDKAAIAIVDVVRGEGVAKGRPWPPYLVLGEDAEVNVKNKCAKVLKVLDEWVDVARGVSFDPPQDGHSK</sequence>
<evidence type="ECO:0000256" key="2">
    <source>
        <dbReference type="ARBA" id="ARBA00023002"/>
    </source>
</evidence>
<comment type="similarity">
    <text evidence="1 3">Belongs to the short-chain dehydrogenases/reductases (SDR) family.</text>
</comment>
<evidence type="ECO:0000256" key="3">
    <source>
        <dbReference type="RuleBase" id="RU000363"/>
    </source>
</evidence>
<dbReference type="InterPro" id="IPR051911">
    <property type="entry name" value="SDR_oxidoreductase"/>
</dbReference>
<dbReference type="PRINTS" id="PR00080">
    <property type="entry name" value="SDRFAMILY"/>
</dbReference>
<proteinExistence type="inferred from homology"/>
<organism evidence="4 5">
    <name type="scientific">Pholiota conissans</name>
    <dbReference type="NCBI Taxonomy" id="109636"/>
    <lineage>
        <taxon>Eukaryota</taxon>
        <taxon>Fungi</taxon>
        <taxon>Dikarya</taxon>
        <taxon>Basidiomycota</taxon>
        <taxon>Agaricomycotina</taxon>
        <taxon>Agaricomycetes</taxon>
        <taxon>Agaricomycetidae</taxon>
        <taxon>Agaricales</taxon>
        <taxon>Agaricineae</taxon>
        <taxon>Strophariaceae</taxon>
        <taxon>Pholiota</taxon>
    </lineage>
</organism>
<accession>A0A9P5YMN3</accession>
<reference evidence="4" key="1">
    <citation type="submission" date="2020-11" db="EMBL/GenBank/DDBJ databases">
        <authorList>
            <consortium name="DOE Joint Genome Institute"/>
            <person name="Ahrendt S."/>
            <person name="Riley R."/>
            <person name="Andreopoulos W."/>
            <person name="Labutti K."/>
            <person name="Pangilinan J."/>
            <person name="Ruiz-Duenas F.J."/>
            <person name="Barrasa J.M."/>
            <person name="Sanchez-Garcia M."/>
            <person name="Camarero S."/>
            <person name="Miyauchi S."/>
            <person name="Serrano A."/>
            <person name="Linde D."/>
            <person name="Babiker R."/>
            <person name="Drula E."/>
            <person name="Ayuso-Fernandez I."/>
            <person name="Pacheco R."/>
            <person name="Padilla G."/>
            <person name="Ferreira P."/>
            <person name="Barriuso J."/>
            <person name="Kellner H."/>
            <person name="Castanera R."/>
            <person name="Alfaro M."/>
            <person name="Ramirez L."/>
            <person name="Pisabarro A.G."/>
            <person name="Kuo A."/>
            <person name="Tritt A."/>
            <person name="Lipzen A."/>
            <person name="He G."/>
            <person name="Yan M."/>
            <person name="Ng V."/>
            <person name="Cullen D."/>
            <person name="Martin F."/>
            <person name="Rosso M.-N."/>
            <person name="Henrissat B."/>
            <person name="Hibbett D."/>
            <person name="Martinez A.T."/>
            <person name="Grigoriev I.V."/>
        </authorList>
    </citation>
    <scope>NUCLEOTIDE SEQUENCE</scope>
    <source>
        <strain evidence="4">CIRM-BRFM 674</strain>
    </source>
</reference>